<accession>A0A1T4MK32</accession>
<evidence type="ECO:0000313" key="2">
    <source>
        <dbReference type="Proteomes" id="UP000190395"/>
    </source>
</evidence>
<proteinExistence type="predicted"/>
<keyword evidence="2" id="KW-1185">Reference proteome</keyword>
<reference evidence="1 2" key="1">
    <citation type="submission" date="2017-02" db="EMBL/GenBank/DDBJ databases">
        <authorList>
            <person name="Peterson S.W."/>
        </authorList>
    </citation>
    <scope>NUCLEOTIDE SEQUENCE [LARGE SCALE GENOMIC DNA]</scope>
    <source>
        <strain evidence="1 2">ATCC BAA-909</strain>
    </source>
</reference>
<dbReference type="STRING" id="225004.SAMN02745152_00884"/>
<dbReference type="EMBL" id="FUXC01000004">
    <property type="protein sequence ID" value="SJZ67206.1"/>
    <property type="molecule type" value="Genomic_DNA"/>
</dbReference>
<protein>
    <submittedName>
        <fullName evidence="1">Uncharacterized protein</fullName>
    </submittedName>
</protein>
<dbReference type="AlphaFoldDB" id="A0A1T4MK32"/>
<evidence type="ECO:0000313" key="1">
    <source>
        <dbReference type="EMBL" id="SJZ67206.1"/>
    </source>
</evidence>
<organism evidence="1 2">
    <name type="scientific">Treponema berlinense</name>
    <dbReference type="NCBI Taxonomy" id="225004"/>
    <lineage>
        <taxon>Bacteria</taxon>
        <taxon>Pseudomonadati</taxon>
        <taxon>Spirochaetota</taxon>
        <taxon>Spirochaetia</taxon>
        <taxon>Spirochaetales</taxon>
        <taxon>Treponemataceae</taxon>
        <taxon>Treponema</taxon>
    </lineage>
</organism>
<gene>
    <name evidence="1" type="ORF">SAMN02745152_00884</name>
</gene>
<sequence length="40" mass="4812">MMKIIESYNNILKSKGYVQITSDELHLSSQIEYKLRNYFI</sequence>
<dbReference type="Proteomes" id="UP000190395">
    <property type="component" value="Unassembled WGS sequence"/>
</dbReference>
<name>A0A1T4MK32_9SPIR</name>